<evidence type="ECO:0000313" key="3">
    <source>
        <dbReference type="Proteomes" id="UP000826656"/>
    </source>
</evidence>
<proteinExistence type="predicted"/>
<feature type="region of interest" description="Disordered" evidence="1">
    <location>
        <begin position="323"/>
        <end position="365"/>
    </location>
</feature>
<reference evidence="2 3" key="1">
    <citation type="journal article" date="2021" name="bioRxiv">
        <title>Chromosome-scale and haplotype-resolved genome assembly of a tetraploid potato cultivar.</title>
        <authorList>
            <person name="Sun H."/>
            <person name="Jiao W.-B."/>
            <person name="Krause K."/>
            <person name="Campoy J.A."/>
            <person name="Goel M."/>
            <person name="Folz-Donahue K."/>
            <person name="Kukat C."/>
            <person name="Huettel B."/>
            <person name="Schneeberger K."/>
        </authorList>
    </citation>
    <scope>NUCLEOTIDE SEQUENCE [LARGE SCALE GENOMIC DNA]</scope>
    <source>
        <strain evidence="2">SolTubOtavaFocal</strain>
        <tissue evidence="2">Leaves</tissue>
    </source>
</reference>
<evidence type="ECO:0000313" key="2">
    <source>
        <dbReference type="EMBL" id="KAH0779980.1"/>
    </source>
</evidence>
<sequence>MKIKTGTKLEFICKERWNTNDPLQLPVQEEPNIHHIYDFLEKSFLIDETVREKILGLTQMYIDLKNNGVTIHASVAVAAKITEDGGGEGGGTSNGFKFEQNRKRLVDVYYTSICIRSGQNSLDGFLVEHRICNEEVVVDIPFLHLSLLRFWICEIRRNCLKSRKYSKRKATSTIHPTIHLQQAILVIRMNIFGFLIIRDFPRYGRKDSVDCSDDRDLRNPVPVEHPPITKREMLINRSGKTILGQSSRDRLACQRADIRRLRPTAPRKLDDIGSKVQDDVIQVNDEAKQFLDFVHRVSSTLAKGRKRTDAIESDVNKFRNPLLEFENPSAGKSASEPRGKERGPLGHLTLRKGEKLVPSSTMYAL</sequence>
<evidence type="ECO:0000256" key="1">
    <source>
        <dbReference type="SAM" id="MobiDB-lite"/>
    </source>
</evidence>
<accession>A0ABQ7WGX1</accession>
<organism evidence="2 3">
    <name type="scientific">Solanum tuberosum</name>
    <name type="common">Potato</name>
    <dbReference type="NCBI Taxonomy" id="4113"/>
    <lineage>
        <taxon>Eukaryota</taxon>
        <taxon>Viridiplantae</taxon>
        <taxon>Streptophyta</taxon>
        <taxon>Embryophyta</taxon>
        <taxon>Tracheophyta</taxon>
        <taxon>Spermatophyta</taxon>
        <taxon>Magnoliopsida</taxon>
        <taxon>eudicotyledons</taxon>
        <taxon>Gunneridae</taxon>
        <taxon>Pentapetalae</taxon>
        <taxon>asterids</taxon>
        <taxon>lamiids</taxon>
        <taxon>Solanales</taxon>
        <taxon>Solanaceae</taxon>
        <taxon>Solanoideae</taxon>
        <taxon>Solaneae</taxon>
        <taxon>Solanum</taxon>
    </lineage>
</organism>
<gene>
    <name evidence="2" type="ORF">KY290_006407</name>
</gene>
<keyword evidence="3" id="KW-1185">Reference proteome</keyword>
<dbReference type="Proteomes" id="UP000826656">
    <property type="component" value="Unassembled WGS sequence"/>
</dbReference>
<protein>
    <submittedName>
        <fullName evidence="2">Uncharacterized protein</fullName>
    </submittedName>
</protein>
<comment type="caution">
    <text evidence="2">The sequence shown here is derived from an EMBL/GenBank/DDBJ whole genome shotgun (WGS) entry which is preliminary data.</text>
</comment>
<dbReference type="EMBL" id="JAIVGD010000002">
    <property type="protein sequence ID" value="KAH0779980.1"/>
    <property type="molecule type" value="Genomic_DNA"/>
</dbReference>
<feature type="compositionally biased region" description="Basic and acidic residues" evidence="1">
    <location>
        <begin position="335"/>
        <end position="344"/>
    </location>
</feature>
<name>A0ABQ7WGX1_SOLTU</name>